<evidence type="ECO:0000256" key="1">
    <source>
        <dbReference type="ARBA" id="ARBA00004141"/>
    </source>
</evidence>
<organism evidence="9 10">
    <name type="scientific">Zingiber officinale</name>
    <name type="common">Ginger</name>
    <name type="synonym">Amomum zingiber</name>
    <dbReference type="NCBI Taxonomy" id="94328"/>
    <lineage>
        <taxon>Eukaryota</taxon>
        <taxon>Viridiplantae</taxon>
        <taxon>Streptophyta</taxon>
        <taxon>Embryophyta</taxon>
        <taxon>Tracheophyta</taxon>
        <taxon>Spermatophyta</taxon>
        <taxon>Magnoliopsida</taxon>
        <taxon>Liliopsida</taxon>
        <taxon>Zingiberales</taxon>
        <taxon>Zingiberaceae</taxon>
        <taxon>Zingiber</taxon>
    </lineage>
</organism>
<comment type="caution">
    <text evidence="9">The sequence shown here is derived from an EMBL/GenBank/DDBJ whole genome shotgun (WGS) entry which is preliminary data.</text>
</comment>
<accession>A0A8J5H4U7</accession>
<evidence type="ECO:0000256" key="7">
    <source>
        <dbReference type="ARBA" id="ARBA00023136"/>
    </source>
</evidence>
<dbReference type="GO" id="GO:0009523">
    <property type="term" value="C:photosystem II"/>
    <property type="evidence" value="ECO:0007669"/>
    <property type="project" value="UniProtKB-KW"/>
</dbReference>
<dbReference type="SUPFAM" id="SSF161077">
    <property type="entry name" value="Photosystem II antenna protein-like"/>
    <property type="match status" value="1"/>
</dbReference>
<evidence type="ECO:0000256" key="3">
    <source>
        <dbReference type="ARBA" id="ARBA00022531"/>
    </source>
</evidence>
<evidence type="ECO:0000313" key="10">
    <source>
        <dbReference type="Proteomes" id="UP000734854"/>
    </source>
</evidence>
<gene>
    <name evidence="9" type="ORF">ZIOFF_017561</name>
</gene>
<protein>
    <submittedName>
        <fullName evidence="9">Uncharacterized protein</fullName>
    </submittedName>
</protein>
<keyword evidence="5" id="KW-1133">Transmembrane helix</keyword>
<keyword evidence="2" id="KW-0148">Chlorophyll</keyword>
<evidence type="ECO:0000313" key="9">
    <source>
        <dbReference type="EMBL" id="KAG6520505.1"/>
    </source>
</evidence>
<reference evidence="9 10" key="1">
    <citation type="submission" date="2020-08" db="EMBL/GenBank/DDBJ databases">
        <title>Plant Genome Project.</title>
        <authorList>
            <person name="Zhang R.-G."/>
        </authorList>
    </citation>
    <scope>NUCLEOTIDE SEQUENCE [LARGE SCALE GENOMIC DNA]</scope>
    <source>
        <tissue evidence="9">Rhizome</tissue>
    </source>
</reference>
<comment type="subcellular location">
    <subcellularLocation>
        <location evidence="1">Membrane</location>
        <topology evidence="1">Multi-pass membrane protein</topology>
    </subcellularLocation>
</comment>
<proteinExistence type="predicted"/>
<dbReference type="InterPro" id="IPR000932">
    <property type="entry name" value="PS_antenna-like"/>
</dbReference>
<dbReference type="GO" id="GO:0016168">
    <property type="term" value="F:chlorophyll binding"/>
    <property type="evidence" value="ECO:0007669"/>
    <property type="project" value="UniProtKB-KW"/>
</dbReference>
<keyword evidence="3" id="KW-0602">Photosynthesis</keyword>
<evidence type="ECO:0000256" key="8">
    <source>
        <dbReference type="ARBA" id="ARBA00023276"/>
    </source>
</evidence>
<keyword evidence="8" id="KW-0604">Photosystem II</keyword>
<keyword evidence="6" id="KW-0157">Chromophore</keyword>
<dbReference type="Proteomes" id="UP000734854">
    <property type="component" value="Unassembled WGS sequence"/>
</dbReference>
<sequence>MSKYEALRCRSNSCYILKKSSTDLQQKGTCTQNRHRRVVAGWVGSMALYELVIFEPSDPTLDPMWRQGMFAIPFMTHLRINQFMGGWSISGGTITNPGIWSYEGVAGQVLCFWFVLFGRLACFGVGTFHVTSLYSPRIWVSDPYGLHIWSTSLNFLCSLKL</sequence>
<evidence type="ECO:0000256" key="4">
    <source>
        <dbReference type="ARBA" id="ARBA00022692"/>
    </source>
</evidence>
<keyword evidence="10" id="KW-1185">Reference proteome</keyword>
<keyword evidence="7" id="KW-0472">Membrane</keyword>
<evidence type="ECO:0000256" key="5">
    <source>
        <dbReference type="ARBA" id="ARBA00022989"/>
    </source>
</evidence>
<evidence type="ECO:0000256" key="2">
    <source>
        <dbReference type="ARBA" id="ARBA00022494"/>
    </source>
</evidence>
<dbReference type="Pfam" id="PF00421">
    <property type="entry name" value="PSII"/>
    <property type="match status" value="2"/>
</dbReference>
<name>A0A8J5H4U7_ZINOF</name>
<keyword evidence="4" id="KW-0812">Transmembrane</keyword>
<dbReference type="AlphaFoldDB" id="A0A8J5H4U7"/>
<dbReference type="EMBL" id="JACMSC010000005">
    <property type="protein sequence ID" value="KAG6520505.1"/>
    <property type="molecule type" value="Genomic_DNA"/>
</dbReference>
<evidence type="ECO:0000256" key="6">
    <source>
        <dbReference type="ARBA" id="ARBA00022991"/>
    </source>
</evidence>
<dbReference type="InterPro" id="IPR036001">
    <property type="entry name" value="PS_II_antenna-like_sf"/>
</dbReference>
<dbReference type="GO" id="GO:0009767">
    <property type="term" value="P:photosynthetic electron transport chain"/>
    <property type="evidence" value="ECO:0007669"/>
    <property type="project" value="InterPro"/>
</dbReference>